<accession>A0ABN9VXR4</accession>
<name>A0ABN9VXR4_9DINO</name>
<evidence type="ECO:0000313" key="1">
    <source>
        <dbReference type="EMBL" id="CAK0878328.1"/>
    </source>
</evidence>
<protein>
    <recommendedName>
        <fullName evidence="3">Mitochondrial fission process protein 1</fullName>
    </recommendedName>
</protein>
<keyword evidence="2" id="KW-1185">Reference proteome</keyword>
<gene>
    <name evidence="1" type="ORF">PCOR1329_LOCUS62126</name>
</gene>
<sequence>MVAGIPAKKYEKYVEIWAMDGSVPSTVQHVIVGTMGTACWISAGVEKSREQAAKDQMKMREHAIKLATLQSQPAGVTAAPGGSAAVSNASGGQHGGEGRVIKLTKLMRPSPQWRSSRPWMTNTWRGHRIKGDVPRLVEDVAREQLMGLRSLFSNLGFEVWSRVLGLGFTVSGYGFEFSD</sequence>
<organism evidence="1 2">
    <name type="scientific">Prorocentrum cordatum</name>
    <dbReference type="NCBI Taxonomy" id="2364126"/>
    <lineage>
        <taxon>Eukaryota</taxon>
        <taxon>Sar</taxon>
        <taxon>Alveolata</taxon>
        <taxon>Dinophyceae</taxon>
        <taxon>Prorocentrales</taxon>
        <taxon>Prorocentraceae</taxon>
        <taxon>Prorocentrum</taxon>
    </lineage>
</organism>
<comment type="caution">
    <text evidence="1">The sequence shown here is derived from an EMBL/GenBank/DDBJ whole genome shotgun (WGS) entry which is preliminary data.</text>
</comment>
<dbReference type="Proteomes" id="UP001189429">
    <property type="component" value="Unassembled WGS sequence"/>
</dbReference>
<dbReference type="EMBL" id="CAUYUJ010017837">
    <property type="protein sequence ID" value="CAK0878328.1"/>
    <property type="molecule type" value="Genomic_DNA"/>
</dbReference>
<reference evidence="1" key="1">
    <citation type="submission" date="2023-10" db="EMBL/GenBank/DDBJ databases">
        <authorList>
            <person name="Chen Y."/>
            <person name="Shah S."/>
            <person name="Dougan E. K."/>
            <person name="Thang M."/>
            <person name="Chan C."/>
        </authorList>
    </citation>
    <scope>NUCLEOTIDE SEQUENCE [LARGE SCALE GENOMIC DNA]</scope>
</reference>
<evidence type="ECO:0008006" key="3">
    <source>
        <dbReference type="Google" id="ProtNLM"/>
    </source>
</evidence>
<proteinExistence type="predicted"/>
<evidence type="ECO:0000313" key="2">
    <source>
        <dbReference type="Proteomes" id="UP001189429"/>
    </source>
</evidence>